<dbReference type="InterPro" id="IPR019888">
    <property type="entry name" value="Tscrpt_reg_AsnC-like"/>
</dbReference>
<dbReference type="SUPFAM" id="SSF46785">
    <property type="entry name" value="Winged helix' DNA-binding domain"/>
    <property type="match status" value="1"/>
</dbReference>
<dbReference type="InterPro" id="IPR000485">
    <property type="entry name" value="AsnC-type_HTH_dom"/>
</dbReference>
<keyword evidence="1" id="KW-0805">Transcription regulation</keyword>
<dbReference type="PROSITE" id="PS50956">
    <property type="entry name" value="HTH_ASNC_2"/>
    <property type="match status" value="1"/>
</dbReference>
<reference evidence="6 7" key="1">
    <citation type="submission" date="2020-06" db="EMBL/GenBank/DDBJ databases">
        <title>NJ-3-1, isolated from saline soil.</title>
        <authorList>
            <person name="Cui H.L."/>
            <person name="Shi X."/>
        </authorList>
    </citation>
    <scope>NUCLEOTIDE SEQUENCE [LARGE SCALE GENOMIC DNA]</scope>
    <source>
        <strain evidence="6 7">NJ-3-1</strain>
    </source>
</reference>
<dbReference type="SUPFAM" id="SSF116726">
    <property type="entry name" value="TrkA C-terminal domain-like"/>
    <property type="match status" value="1"/>
</dbReference>
<dbReference type="PRINTS" id="PR00033">
    <property type="entry name" value="HTHASNC"/>
</dbReference>
<dbReference type="InterPro" id="IPR036390">
    <property type="entry name" value="WH_DNA-bd_sf"/>
</dbReference>
<dbReference type="Gene3D" id="3.30.70.1450">
    <property type="entry name" value="Regulator of K+ conductance, C-terminal domain"/>
    <property type="match status" value="1"/>
</dbReference>
<dbReference type="GO" id="GO:0005829">
    <property type="term" value="C:cytosol"/>
    <property type="evidence" value="ECO:0007669"/>
    <property type="project" value="TreeGrafter"/>
</dbReference>
<dbReference type="Proteomes" id="UP000509626">
    <property type="component" value="Chromosome"/>
</dbReference>
<evidence type="ECO:0000313" key="6">
    <source>
        <dbReference type="EMBL" id="QLG62518.1"/>
    </source>
</evidence>
<dbReference type="InterPro" id="IPR036721">
    <property type="entry name" value="RCK_C_sf"/>
</dbReference>
<dbReference type="KEGG" id="halu:HUG12_12585"/>
<dbReference type="PANTHER" id="PTHR30154">
    <property type="entry name" value="LEUCINE-RESPONSIVE REGULATORY PROTEIN"/>
    <property type="match status" value="1"/>
</dbReference>
<evidence type="ECO:0000313" key="7">
    <source>
        <dbReference type="Proteomes" id="UP000509626"/>
    </source>
</evidence>
<dbReference type="GO" id="GO:0006813">
    <property type="term" value="P:potassium ion transport"/>
    <property type="evidence" value="ECO:0007669"/>
    <property type="project" value="InterPro"/>
</dbReference>
<dbReference type="InterPro" id="IPR006037">
    <property type="entry name" value="RCK_C"/>
</dbReference>
<evidence type="ECO:0000259" key="5">
    <source>
        <dbReference type="PROSITE" id="PS51202"/>
    </source>
</evidence>
<sequence length="256" mass="27645">MDTDSGTEYRLDEIDRRIVHALMSDARNTSAPMIAEEVNVSPGTIRNRIDLLESHGIIRGYGAVVDFERADGRLSNLYMCNVPVSERETLAQEARAVPGVVNVRELMTGRRNLHVLAVGEDTGDLRRISRALSALGIEIEDEDLVQNEEFDAYSPFGPADSTPSPAPTDFISLAGGADVVEVTVRADAPITGHTLEEVGKRGVIDDQTLIIAIERDDAVLTPRGGTTIRSDDVVTVLSRGGDREGTLDAFLGTDDS</sequence>
<evidence type="ECO:0000256" key="1">
    <source>
        <dbReference type="ARBA" id="ARBA00023015"/>
    </source>
</evidence>
<gene>
    <name evidence="6" type="ORF">HUG12_12585</name>
</gene>
<accession>A0A7D5QBE6</accession>
<dbReference type="SMART" id="SM00344">
    <property type="entry name" value="HTH_ASNC"/>
    <property type="match status" value="1"/>
</dbReference>
<dbReference type="Pfam" id="PF02080">
    <property type="entry name" value="TrkA_C"/>
    <property type="match status" value="1"/>
</dbReference>
<dbReference type="EMBL" id="CP058579">
    <property type="protein sequence ID" value="QLG62518.1"/>
    <property type="molecule type" value="Genomic_DNA"/>
</dbReference>
<dbReference type="Gene3D" id="1.10.10.10">
    <property type="entry name" value="Winged helix-like DNA-binding domain superfamily/Winged helix DNA-binding domain"/>
    <property type="match status" value="1"/>
</dbReference>
<feature type="domain" description="RCK C-terminal" evidence="5">
    <location>
        <begin position="168"/>
        <end position="253"/>
    </location>
</feature>
<dbReference type="InterPro" id="IPR036388">
    <property type="entry name" value="WH-like_DNA-bd_sf"/>
</dbReference>
<feature type="domain" description="HTH asnC-type" evidence="4">
    <location>
        <begin position="11"/>
        <end position="74"/>
    </location>
</feature>
<evidence type="ECO:0000256" key="3">
    <source>
        <dbReference type="ARBA" id="ARBA00023163"/>
    </source>
</evidence>
<proteinExistence type="predicted"/>
<dbReference type="GO" id="GO:0043200">
    <property type="term" value="P:response to amino acid"/>
    <property type="evidence" value="ECO:0007669"/>
    <property type="project" value="TreeGrafter"/>
</dbReference>
<organism evidence="6 7">
    <name type="scientific">Halorarum salinum</name>
    <dbReference type="NCBI Taxonomy" id="2743089"/>
    <lineage>
        <taxon>Archaea</taxon>
        <taxon>Methanobacteriati</taxon>
        <taxon>Methanobacteriota</taxon>
        <taxon>Stenosarchaea group</taxon>
        <taxon>Halobacteria</taxon>
        <taxon>Halobacteriales</taxon>
        <taxon>Haloferacaceae</taxon>
        <taxon>Halorarum</taxon>
    </lineage>
</organism>
<dbReference type="GO" id="GO:0043565">
    <property type="term" value="F:sequence-specific DNA binding"/>
    <property type="evidence" value="ECO:0007669"/>
    <property type="project" value="InterPro"/>
</dbReference>
<evidence type="ECO:0000256" key="2">
    <source>
        <dbReference type="ARBA" id="ARBA00023125"/>
    </source>
</evidence>
<dbReference type="InterPro" id="IPR011991">
    <property type="entry name" value="ArsR-like_HTH"/>
</dbReference>
<evidence type="ECO:0000259" key="4">
    <source>
        <dbReference type="PROSITE" id="PS50956"/>
    </source>
</evidence>
<dbReference type="GO" id="GO:0008324">
    <property type="term" value="F:monoatomic cation transmembrane transporter activity"/>
    <property type="evidence" value="ECO:0007669"/>
    <property type="project" value="InterPro"/>
</dbReference>
<keyword evidence="7" id="KW-1185">Reference proteome</keyword>
<protein>
    <submittedName>
        <fullName evidence="6">AsnC family transcriptional regulator</fullName>
    </submittedName>
</protein>
<dbReference type="AlphaFoldDB" id="A0A7D5QBE6"/>
<dbReference type="PROSITE" id="PS51202">
    <property type="entry name" value="RCK_C"/>
    <property type="match status" value="1"/>
</dbReference>
<dbReference type="Pfam" id="PF13404">
    <property type="entry name" value="HTH_AsnC-type"/>
    <property type="match status" value="1"/>
</dbReference>
<dbReference type="CDD" id="cd00090">
    <property type="entry name" value="HTH_ARSR"/>
    <property type="match status" value="1"/>
</dbReference>
<dbReference type="PANTHER" id="PTHR30154:SF34">
    <property type="entry name" value="TRANSCRIPTIONAL REGULATOR AZLB"/>
    <property type="match status" value="1"/>
</dbReference>
<keyword evidence="3" id="KW-0804">Transcription</keyword>
<keyword evidence="2" id="KW-0238">DNA-binding</keyword>
<name>A0A7D5QBE6_9EURY</name>